<organismHost>
    <name type="scientific">Ornithodoros</name>
    <name type="common">relapsing fever ticks</name>
    <dbReference type="NCBI Taxonomy" id="6937"/>
</organismHost>
<reference evidence="1" key="1">
    <citation type="submission" date="2019-11" db="EMBL/GenBank/DDBJ databases">
        <authorList>
            <person name="Ndlovu S.S."/>
            <person name="Carulei O."/>
        </authorList>
    </citation>
    <scope>NUCLEOTIDE SEQUENCE [LARGE SCALE GENOMIC DNA]</scope>
    <source>
        <strain evidence="1">RSA_2_2004</strain>
    </source>
</reference>
<organism evidence="1">
    <name type="scientific">African swine fever virus</name>
    <name type="common">ASFV</name>
    <dbReference type="NCBI Taxonomy" id="10497"/>
    <lineage>
        <taxon>Viruses</taxon>
        <taxon>Varidnaviria</taxon>
        <taxon>Bamfordvirae</taxon>
        <taxon>Nucleocytoviricota</taxon>
        <taxon>Pokkesviricetes</taxon>
        <taxon>Asfuvirales</taxon>
        <taxon>Asfarviridae</taxon>
        <taxon>Asfivirus</taxon>
        <taxon>Asfivirus haemorrhagiae</taxon>
    </lineage>
</organism>
<accession>A0A6G7KU41</accession>
<sequence length="210" mass="25802">MYNPSWLCHANSFFKICFQQWINKWTLYKMSYKTSCKKKHLLWYHSKTLYNVMLPWKKIFKTFRICTKKWRPILCPSCRIQKFSLEPSSPNLRFYCYMALHFRQKRQRLWRPCPYLHQTRILYKRVLPPQAKQVQHLQKIPRMRCSSRVPNGHPQILFEKSFYHQKFKPYWMCSLQTRPGSKDCMPRVFTCGEPNSLSNRRKWSKRCCRS</sequence>
<organismHost>
    <name type="scientific">Ornithodoros moubata</name>
    <name type="common">Soft tick</name>
    <name type="synonym">Argasid tick</name>
    <dbReference type="NCBI Taxonomy" id="6938"/>
</organismHost>
<gene>
    <name evidence="1" type="primary">K205R</name>
</gene>
<evidence type="ECO:0000313" key="1">
    <source>
        <dbReference type="EMBL" id="QII88906.1"/>
    </source>
</evidence>
<organismHost>
    <name type="scientific">Sus scrofa</name>
    <name type="common">Pig</name>
    <dbReference type="NCBI Taxonomy" id="9823"/>
</organismHost>
<dbReference type="EMBL" id="MN641877">
    <property type="protein sequence ID" value="QII88906.1"/>
    <property type="molecule type" value="Genomic_DNA"/>
</dbReference>
<protein>
    <submittedName>
        <fullName evidence="1">PK205R</fullName>
    </submittedName>
</protein>
<name>A0A6G7KU41_ASF</name>
<organismHost>
    <name type="scientific">Phacochoerus aethiopicus</name>
    <name type="common">Warthog</name>
    <dbReference type="NCBI Taxonomy" id="85517"/>
</organismHost>
<proteinExistence type="predicted"/>
<organismHost>
    <name type="scientific">Potamochoerus larvatus</name>
    <name type="common">Bushpig</name>
    <dbReference type="NCBI Taxonomy" id="273792"/>
</organismHost>
<organismHost>
    <name type="scientific">Phacochoerus africanus</name>
    <name type="common">Warthog</name>
    <dbReference type="NCBI Taxonomy" id="41426"/>
</organismHost>